<feature type="transmembrane region" description="Helical" evidence="6">
    <location>
        <begin position="130"/>
        <end position="152"/>
    </location>
</feature>
<dbReference type="GO" id="GO:0005886">
    <property type="term" value="C:plasma membrane"/>
    <property type="evidence" value="ECO:0007669"/>
    <property type="project" value="UniProtKB-SubCell"/>
</dbReference>
<evidence type="ECO:0000259" key="7">
    <source>
        <dbReference type="PROSITE" id="PS50850"/>
    </source>
</evidence>
<dbReference type="InterPro" id="IPR036259">
    <property type="entry name" value="MFS_trans_sf"/>
</dbReference>
<sequence>MTTTDIGMQSGASQNRNGFVYRLTHRELEHYPRIKPRSIQLAIVVISTIALYYESYVGGSVSTLLLQKLGMSFTFYVVAIAIGNLIGAFGSLVAGVADRVGRANLVVTGLLVTGLATLFLIPAMTSKWPFILSTFLVGVIEGIALVATPALIRDFSPQTGRATAMGLWTTGPVLGSLVVAVVGSATITATTQWQTEYRICGAIGLLVFLVALFGMRELSPRLRDQLMVSTKDRVLIEAKAKGIDIEASLAHPWRQMLKADIIISALAVSVMLLIYYTAVGFGTIVMTTVFGFSLRNANGIANWQWGANAVGLIVIGIISDKLRVRKPLMIFGAVGGTVLTVIFIGLLGKTVSYYEMALILATISVFLAFAYAPWMASFTETVEARNPALTATGLAIWGWTLRMVVFVSFLILPLIVTSVTPLVSYGAKVKAYANQYKEQIAFAETHASLISFAKTHASLIAFAETHPQIIATATKYQTQLANAQRFAPELSVIEHNPTIFSQLAKYTNPSQIPSSLISQAIAAAGGGAKGQQIVGTIAQNAAAIDGVIAVAPQLQTLAPYTTQLKELAANASEFQQLQANAAQLNQLKAVAPALTFLQEHATAVVNAAKNGPSQWKTWYWICVAAFIFFMLSVPLMKGRWSPAKAKKDEEEHENMVQEELKQLHLV</sequence>
<dbReference type="InterPro" id="IPR011701">
    <property type="entry name" value="MFS"/>
</dbReference>
<dbReference type="PANTHER" id="PTHR23505:SF79">
    <property type="entry name" value="PROTEIN SPINSTER"/>
    <property type="match status" value="1"/>
</dbReference>
<accession>A0A1M4U607</accession>
<keyword evidence="5 6" id="KW-0472">Membrane</keyword>
<dbReference type="RefSeq" id="WP_084660184.1">
    <property type="nucleotide sequence ID" value="NZ_FQUL01000008.1"/>
</dbReference>
<dbReference type="PANTHER" id="PTHR23505">
    <property type="entry name" value="SPINSTER"/>
    <property type="match status" value="1"/>
</dbReference>
<feature type="transmembrane region" description="Helical" evidence="6">
    <location>
        <begin position="36"/>
        <end position="53"/>
    </location>
</feature>
<protein>
    <submittedName>
        <fullName evidence="8">Sugar phosphate permease</fullName>
    </submittedName>
</protein>
<keyword evidence="2" id="KW-0813">Transport</keyword>
<evidence type="ECO:0000256" key="4">
    <source>
        <dbReference type="ARBA" id="ARBA00022989"/>
    </source>
</evidence>
<evidence type="ECO:0000256" key="5">
    <source>
        <dbReference type="ARBA" id="ARBA00023136"/>
    </source>
</evidence>
<feature type="transmembrane region" description="Helical" evidence="6">
    <location>
        <begin position="73"/>
        <end position="96"/>
    </location>
</feature>
<evidence type="ECO:0000256" key="3">
    <source>
        <dbReference type="ARBA" id="ARBA00022692"/>
    </source>
</evidence>
<evidence type="ECO:0000313" key="8">
    <source>
        <dbReference type="EMBL" id="SHE52261.1"/>
    </source>
</evidence>
<feature type="transmembrane region" description="Helical" evidence="6">
    <location>
        <begin position="394"/>
        <end position="416"/>
    </location>
</feature>
<comment type="subcellular location">
    <subcellularLocation>
        <location evidence="1">Cell membrane</location>
        <topology evidence="1">Multi-pass membrane protein</topology>
    </subcellularLocation>
</comment>
<organism evidence="8 9">
    <name type="scientific">Ferrithrix thermotolerans DSM 19514</name>
    <dbReference type="NCBI Taxonomy" id="1121881"/>
    <lineage>
        <taxon>Bacteria</taxon>
        <taxon>Bacillati</taxon>
        <taxon>Actinomycetota</taxon>
        <taxon>Acidimicrobiia</taxon>
        <taxon>Acidimicrobiales</taxon>
        <taxon>Acidimicrobiaceae</taxon>
        <taxon>Ferrithrix</taxon>
    </lineage>
</organism>
<dbReference type="OrthoDB" id="3761592at2"/>
<evidence type="ECO:0000256" key="1">
    <source>
        <dbReference type="ARBA" id="ARBA00004651"/>
    </source>
</evidence>
<feature type="transmembrane region" description="Helical" evidence="6">
    <location>
        <begin position="164"/>
        <end position="189"/>
    </location>
</feature>
<feature type="transmembrane region" description="Helical" evidence="6">
    <location>
        <begin position="195"/>
        <end position="215"/>
    </location>
</feature>
<dbReference type="CDD" id="cd06174">
    <property type="entry name" value="MFS"/>
    <property type="match status" value="1"/>
</dbReference>
<dbReference type="PROSITE" id="PS50850">
    <property type="entry name" value="MFS"/>
    <property type="match status" value="1"/>
</dbReference>
<gene>
    <name evidence="8" type="ORF">SAMN02745225_00867</name>
</gene>
<feature type="transmembrane region" description="Helical" evidence="6">
    <location>
        <begin position="353"/>
        <end position="374"/>
    </location>
</feature>
<keyword evidence="3 6" id="KW-0812">Transmembrane</keyword>
<keyword evidence="9" id="KW-1185">Reference proteome</keyword>
<feature type="transmembrane region" description="Helical" evidence="6">
    <location>
        <begin position="618"/>
        <end position="636"/>
    </location>
</feature>
<proteinExistence type="predicted"/>
<evidence type="ECO:0000313" key="9">
    <source>
        <dbReference type="Proteomes" id="UP000184295"/>
    </source>
</evidence>
<keyword evidence="4 6" id="KW-1133">Transmembrane helix</keyword>
<dbReference type="EMBL" id="FQUL01000008">
    <property type="protein sequence ID" value="SHE52261.1"/>
    <property type="molecule type" value="Genomic_DNA"/>
</dbReference>
<dbReference type="STRING" id="1121881.SAMN02745225_00867"/>
<reference evidence="9" key="1">
    <citation type="submission" date="2016-11" db="EMBL/GenBank/DDBJ databases">
        <authorList>
            <person name="Varghese N."/>
            <person name="Submissions S."/>
        </authorList>
    </citation>
    <scope>NUCLEOTIDE SEQUENCE [LARGE SCALE GENOMIC DNA]</scope>
    <source>
        <strain evidence="9">DSM 19514</strain>
    </source>
</reference>
<dbReference type="Proteomes" id="UP000184295">
    <property type="component" value="Unassembled WGS sequence"/>
</dbReference>
<dbReference type="Gene3D" id="1.20.1250.20">
    <property type="entry name" value="MFS general substrate transporter like domains"/>
    <property type="match status" value="2"/>
</dbReference>
<feature type="transmembrane region" description="Helical" evidence="6">
    <location>
        <begin position="300"/>
        <end position="319"/>
    </location>
</feature>
<name>A0A1M4U607_9ACTN</name>
<dbReference type="SUPFAM" id="SSF103473">
    <property type="entry name" value="MFS general substrate transporter"/>
    <property type="match status" value="1"/>
</dbReference>
<feature type="transmembrane region" description="Helical" evidence="6">
    <location>
        <begin position="261"/>
        <end position="294"/>
    </location>
</feature>
<dbReference type="Pfam" id="PF07690">
    <property type="entry name" value="MFS_1"/>
    <property type="match status" value="1"/>
</dbReference>
<evidence type="ECO:0000256" key="2">
    <source>
        <dbReference type="ARBA" id="ARBA00022448"/>
    </source>
</evidence>
<dbReference type="InterPro" id="IPR020846">
    <property type="entry name" value="MFS_dom"/>
</dbReference>
<feature type="domain" description="Major facilitator superfamily (MFS) profile" evidence="7">
    <location>
        <begin position="40"/>
        <end position="466"/>
    </location>
</feature>
<dbReference type="GO" id="GO:0022857">
    <property type="term" value="F:transmembrane transporter activity"/>
    <property type="evidence" value="ECO:0007669"/>
    <property type="project" value="InterPro"/>
</dbReference>
<feature type="transmembrane region" description="Helical" evidence="6">
    <location>
        <begin position="103"/>
        <end position="124"/>
    </location>
</feature>
<evidence type="ECO:0000256" key="6">
    <source>
        <dbReference type="SAM" id="Phobius"/>
    </source>
</evidence>
<dbReference type="AlphaFoldDB" id="A0A1M4U607"/>
<feature type="transmembrane region" description="Helical" evidence="6">
    <location>
        <begin position="328"/>
        <end position="347"/>
    </location>
</feature>
<dbReference type="InterPro" id="IPR044770">
    <property type="entry name" value="MFS_spinster-like"/>
</dbReference>